<keyword evidence="2" id="KW-0808">Transferase</keyword>
<evidence type="ECO:0000313" key="5">
    <source>
        <dbReference type="Proteomes" id="UP001139125"/>
    </source>
</evidence>
<proteinExistence type="predicted"/>
<evidence type="ECO:0000256" key="2">
    <source>
        <dbReference type="ARBA" id="ARBA00022679"/>
    </source>
</evidence>
<accession>A0A9X2L0G5</accession>
<dbReference type="InterPro" id="IPR012327">
    <property type="entry name" value="MeTrfase_D12"/>
</dbReference>
<protein>
    <submittedName>
        <fullName evidence="4">DNA adenine methylase</fullName>
    </submittedName>
</protein>
<dbReference type="EMBL" id="JANDBC010000001">
    <property type="protein sequence ID" value="MCP9290030.1"/>
    <property type="molecule type" value="Genomic_DNA"/>
</dbReference>
<gene>
    <name evidence="4" type="ORF">NM125_00390</name>
</gene>
<dbReference type="Gene3D" id="3.40.50.150">
    <property type="entry name" value="Vaccinia Virus protein VP39"/>
    <property type="match status" value="2"/>
</dbReference>
<dbReference type="SUPFAM" id="SSF53335">
    <property type="entry name" value="S-adenosyl-L-methionine-dependent methyltransferases"/>
    <property type="match status" value="1"/>
</dbReference>
<dbReference type="InterPro" id="IPR029063">
    <property type="entry name" value="SAM-dependent_MTases_sf"/>
</dbReference>
<comment type="caution">
    <text evidence="4">The sequence shown here is derived from an EMBL/GenBank/DDBJ whole genome shotgun (WGS) entry which is preliminary data.</text>
</comment>
<evidence type="ECO:0000313" key="4">
    <source>
        <dbReference type="EMBL" id="MCP9290030.1"/>
    </source>
</evidence>
<dbReference type="GO" id="GO:0043565">
    <property type="term" value="F:sequence-specific DNA binding"/>
    <property type="evidence" value="ECO:0007669"/>
    <property type="project" value="TreeGrafter"/>
</dbReference>
<evidence type="ECO:0000256" key="3">
    <source>
        <dbReference type="ARBA" id="ARBA00022691"/>
    </source>
</evidence>
<reference evidence="4" key="1">
    <citation type="submission" date="2022-06" db="EMBL/GenBank/DDBJ databases">
        <title>Gracilimonas sp. CAU 1638 isolated from sea sediment.</title>
        <authorList>
            <person name="Kim W."/>
        </authorList>
    </citation>
    <scope>NUCLEOTIDE SEQUENCE</scope>
    <source>
        <strain evidence="4">CAU 1638</strain>
    </source>
</reference>
<dbReference type="GO" id="GO:0032259">
    <property type="term" value="P:methylation"/>
    <property type="evidence" value="ECO:0007669"/>
    <property type="project" value="UniProtKB-KW"/>
</dbReference>
<dbReference type="GO" id="GO:1904047">
    <property type="term" value="F:S-adenosyl-L-methionine binding"/>
    <property type="evidence" value="ECO:0007669"/>
    <property type="project" value="TreeGrafter"/>
</dbReference>
<dbReference type="GO" id="GO:0006298">
    <property type="term" value="P:mismatch repair"/>
    <property type="evidence" value="ECO:0007669"/>
    <property type="project" value="TreeGrafter"/>
</dbReference>
<dbReference type="PANTHER" id="PTHR30481">
    <property type="entry name" value="DNA ADENINE METHYLASE"/>
    <property type="match status" value="1"/>
</dbReference>
<keyword evidence="1 4" id="KW-0489">Methyltransferase</keyword>
<dbReference type="GO" id="GO:0009007">
    <property type="term" value="F:site-specific DNA-methyltransferase (adenine-specific) activity"/>
    <property type="evidence" value="ECO:0007669"/>
    <property type="project" value="UniProtKB-EC"/>
</dbReference>
<dbReference type="RefSeq" id="WP_255131724.1">
    <property type="nucleotide sequence ID" value="NZ_JANDBC010000001.1"/>
</dbReference>
<organism evidence="4 5">
    <name type="scientific">Gracilimonas sediminicola</name>
    <dbReference type="NCBI Taxonomy" id="2952158"/>
    <lineage>
        <taxon>Bacteria</taxon>
        <taxon>Pseudomonadati</taxon>
        <taxon>Balneolota</taxon>
        <taxon>Balneolia</taxon>
        <taxon>Balneolales</taxon>
        <taxon>Balneolaceae</taxon>
        <taxon>Gracilimonas</taxon>
    </lineage>
</organism>
<dbReference type="Proteomes" id="UP001139125">
    <property type="component" value="Unassembled WGS sequence"/>
</dbReference>
<name>A0A9X2L0G5_9BACT</name>
<keyword evidence="3" id="KW-0949">S-adenosyl-L-methionine</keyword>
<evidence type="ECO:0000256" key="1">
    <source>
        <dbReference type="ARBA" id="ARBA00022603"/>
    </source>
</evidence>
<dbReference type="AlphaFoldDB" id="A0A9X2L0G5"/>
<dbReference type="Pfam" id="PF02086">
    <property type="entry name" value="MethyltransfD12"/>
    <property type="match status" value="1"/>
</dbReference>
<keyword evidence="5" id="KW-1185">Reference proteome</keyword>
<dbReference type="PANTHER" id="PTHR30481:SF4">
    <property type="entry name" value="SITE-SPECIFIC DNA-METHYLTRANSFERASE (ADENINE-SPECIFIC)"/>
    <property type="match status" value="1"/>
</dbReference>
<dbReference type="GO" id="GO:0009307">
    <property type="term" value="P:DNA restriction-modification system"/>
    <property type="evidence" value="ECO:0007669"/>
    <property type="project" value="InterPro"/>
</dbReference>
<sequence length="271" mass="31969">MSAIETPLMRYPGAKFRLRKWHYGFFPPHKVYTEGFAGTASLLFYKKPSITEVINDTNYDVVNLFRVLRDKSKSKELKRLIKYTPYSREEYELCWEPAEDEIEKARRFILRVSMGQRGKLTKSGFDTRVNTDNYSGRVNYLSKLHESIDLFAERLKTVIIEHKCGIEIIDQFDREEALHFVDPEYLNVKKGYPDSFTIDDHKRLADVLNQCKGMIILCGYPSKEYKEWYEDNGWQKHTAKAYADGGFKRVETVWLNPKCSFYQKQQTLFKS</sequence>